<name>A0A1E7FMW7_9STRA</name>
<accession>A0A1E7FMW7</accession>
<evidence type="ECO:0000313" key="4">
    <source>
        <dbReference type="Proteomes" id="UP000095751"/>
    </source>
</evidence>
<keyword evidence="4" id="KW-1185">Reference proteome</keyword>
<evidence type="ECO:0000259" key="2">
    <source>
        <dbReference type="Pfam" id="PF20710"/>
    </source>
</evidence>
<dbReference type="Proteomes" id="UP000095751">
    <property type="component" value="Unassembled WGS sequence"/>
</dbReference>
<proteinExistence type="predicted"/>
<evidence type="ECO:0000256" key="1">
    <source>
        <dbReference type="SAM" id="MobiDB-lite"/>
    </source>
</evidence>
<dbReference type="InterPro" id="IPR049227">
    <property type="entry name" value="DUF6824"/>
</dbReference>
<evidence type="ECO:0000313" key="3">
    <source>
        <dbReference type="EMBL" id="OEU19518.1"/>
    </source>
</evidence>
<dbReference type="InParanoid" id="A0A1E7FMW7"/>
<dbReference type="Pfam" id="PF20710">
    <property type="entry name" value="DUF6824"/>
    <property type="match status" value="1"/>
</dbReference>
<dbReference type="AlphaFoldDB" id="A0A1E7FMW7"/>
<sequence>MVKQAKSMTPLTNDYTLGVYDVICAKGRVAKGHSGNQFYRQLIQQVLPSYSDACSKFEKSMIVSEIIDEIRSRSRSNSCGVGFVKNISGTYYEVSDHYAREKVGQSLRDGLCGQYKSSSKAKKQRQKMVSAGVADDFDTLLKRNSFLTRQIQKLTTTAANSIEHTSYNDNNNKIHHQGKNNVLDYNDGEEDSNDDEIMDQLFSQTNLEILEAFKNNTDLVDKFAEVEYCHKKEYLEKEEIES</sequence>
<reference evidence="3 4" key="1">
    <citation type="submission" date="2016-09" db="EMBL/GenBank/DDBJ databases">
        <title>Extensive genetic diversity and differential bi-allelic expression allows diatom success in the polar Southern Ocean.</title>
        <authorList>
            <consortium name="DOE Joint Genome Institute"/>
            <person name="Mock T."/>
            <person name="Otillar R.P."/>
            <person name="Strauss J."/>
            <person name="Dupont C."/>
            <person name="Frickenhaus S."/>
            <person name="Maumus F."/>
            <person name="Mcmullan M."/>
            <person name="Sanges R."/>
            <person name="Schmutz J."/>
            <person name="Toseland A."/>
            <person name="Valas R."/>
            <person name="Veluchamy A."/>
            <person name="Ward B.J."/>
            <person name="Allen A."/>
            <person name="Barry K."/>
            <person name="Falciatore A."/>
            <person name="Ferrante M."/>
            <person name="Fortunato A.E."/>
            <person name="Gloeckner G."/>
            <person name="Gruber A."/>
            <person name="Hipkin R."/>
            <person name="Janech M."/>
            <person name="Kroth P."/>
            <person name="Leese F."/>
            <person name="Lindquist E."/>
            <person name="Lyon B.R."/>
            <person name="Martin J."/>
            <person name="Mayer C."/>
            <person name="Parker M."/>
            <person name="Quesneville H."/>
            <person name="Raymond J."/>
            <person name="Uhlig C."/>
            <person name="Valentin K.U."/>
            <person name="Worden A.Z."/>
            <person name="Armbrust E.V."/>
            <person name="Bowler C."/>
            <person name="Green B."/>
            <person name="Moulton V."/>
            <person name="Van Oosterhout C."/>
            <person name="Grigoriev I."/>
        </authorList>
    </citation>
    <scope>NUCLEOTIDE SEQUENCE [LARGE SCALE GENOMIC DNA]</scope>
    <source>
        <strain evidence="3 4">CCMP1102</strain>
    </source>
</reference>
<dbReference type="KEGG" id="fcy:FRACYDRAFT_235576"/>
<dbReference type="EMBL" id="KV784355">
    <property type="protein sequence ID" value="OEU19518.1"/>
    <property type="molecule type" value="Genomic_DNA"/>
</dbReference>
<feature type="region of interest" description="Disordered" evidence="1">
    <location>
        <begin position="168"/>
        <end position="193"/>
    </location>
</feature>
<gene>
    <name evidence="3" type="ORF">FRACYDRAFT_235576</name>
</gene>
<feature type="domain" description="DUF6824" evidence="2">
    <location>
        <begin position="21"/>
        <end position="109"/>
    </location>
</feature>
<dbReference type="OrthoDB" id="48019at2759"/>
<protein>
    <recommendedName>
        <fullName evidence="2">DUF6824 domain-containing protein</fullName>
    </recommendedName>
</protein>
<organism evidence="3 4">
    <name type="scientific">Fragilariopsis cylindrus CCMP1102</name>
    <dbReference type="NCBI Taxonomy" id="635003"/>
    <lineage>
        <taxon>Eukaryota</taxon>
        <taxon>Sar</taxon>
        <taxon>Stramenopiles</taxon>
        <taxon>Ochrophyta</taxon>
        <taxon>Bacillariophyta</taxon>
        <taxon>Bacillariophyceae</taxon>
        <taxon>Bacillariophycidae</taxon>
        <taxon>Bacillariales</taxon>
        <taxon>Bacillariaceae</taxon>
        <taxon>Fragilariopsis</taxon>
    </lineage>
</organism>